<dbReference type="InterPro" id="IPR002933">
    <property type="entry name" value="Peptidase_M20"/>
</dbReference>
<dbReference type="InterPro" id="IPR011650">
    <property type="entry name" value="Peptidase_M20_dimer"/>
</dbReference>
<dbReference type="Gene3D" id="3.40.630.10">
    <property type="entry name" value="Zn peptidases"/>
    <property type="match status" value="1"/>
</dbReference>
<sequence>MAANERAEEAARWLEGKTTEMEEALRPLVEQNSFTDNAEGGRIVGARLREQTFAIPGLRCAVHPSQRYADHLVFSSEGAAGASPIALVGHLDTVFPPGTFEGYRRDGALARGPGVLDMKGGLVVVAFALRAVAETAGLDAIPALRLVIVADEEVGSPEGYRVIQDAARGSVSALVFEAGRKADAIITRRKGTAGITAIASGKAAHAGANHRDGVNAIWALSRFIDKAQGWTDYDRGITVNCGKIGGGQGKNTVPDHAEALFDARFVTNADADRLMAAFHEAAAEAGRDIAGASVRIEGGIARRPLERTDASAALLRAYGDCARASGLGDGEAALIGGGSDASTTADIGIPSIDGLGPRGTGFHTKDELIEVDTLVPKAQALARYLLAVLAVLVLTGCAHARTPEEEPTPEIRVVPGAASRSLWIGHSLDGGAVDGGDAGDAG</sequence>
<dbReference type="PANTHER" id="PTHR43808">
    <property type="entry name" value="ACETYLORNITHINE DEACETYLASE"/>
    <property type="match status" value="1"/>
</dbReference>
<dbReference type="SUPFAM" id="SSF53187">
    <property type="entry name" value="Zn-dependent exopeptidases"/>
    <property type="match status" value="1"/>
</dbReference>
<proteinExistence type="predicted"/>
<reference evidence="4 5" key="1">
    <citation type="submission" date="2021-12" db="EMBL/GenBank/DDBJ databases">
        <title>Discovery of the Pendulisporaceae a myxobacterial family with distinct sporulation behavior and unique specialized metabolism.</title>
        <authorList>
            <person name="Garcia R."/>
            <person name="Popoff A."/>
            <person name="Bader C.D."/>
            <person name="Loehr J."/>
            <person name="Walesch S."/>
            <person name="Walt C."/>
            <person name="Boldt J."/>
            <person name="Bunk B."/>
            <person name="Haeckl F.J.F.P.J."/>
            <person name="Gunesch A.P."/>
            <person name="Birkelbach J."/>
            <person name="Nuebel U."/>
            <person name="Pietschmann T."/>
            <person name="Bach T."/>
            <person name="Mueller R."/>
        </authorList>
    </citation>
    <scope>NUCLEOTIDE SEQUENCE [LARGE SCALE GENOMIC DNA]</scope>
    <source>
        <strain evidence="4 5">MSr12523</strain>
    </source>
</reference>
<evidence type="ECO:0000313" key="5">
    <source>
        <dbReference type="Proteomes" id="UP001379533"/>
    </source>
</evidence>
<protein>
    <submittedName>
        <fullName evidence="4">M20/M25/M40 family metallo-hydrolase</fullName>
    </submittedName>
</protein>
<keyword evidence="2" id="KW-0378">Hydrolase</keyword>
<keyword evidence="1" id="KW-0479">Metal-binding</keyword>
<evidence type="ECO:0000256" key="2">
    <source>
        <dbReference type="ARBA" id="ARBA00022801"/>
    </source>
</evidence>
<dbReference type="Pfam" id="PF01546">
    <property type="entry name" value="Peptidase_M20"/>
    <property type="match status" value="1"/>
</dbReference>
<dbReference type="Proteomes" id="UP001379533">
    <property type="component" value="Chromosome"/>
</dbReference>
<name>A0ABZ2KI88_9BACT</name>
<dbReference type="InterPro" id="IPR050072">
    <property type="entry name" value="Peptidase_M20A"/>
</dbReference>
<dbReference type="InterPro" id="IPR017150">
    <property type="entry name" value="Pept_M20_glutamate_carboxypep"/>
</dbReference>
<feature type="domain" description="Peptidase M20 dimerisation" evidence="3">
    <location>
        <begin position="188"/>
        <end position="287"/>
    </location>
</feature>
<accession>A0ABZ2KI88</accession>
<dbReference type="SUPFAM" id="SSF55031">
    <property type="entry name" value="Bacterial exopeptidase dimerisation domain"/>
    <property type="match status" value="1"/>
</dbReference>
<dbReference type="Pfam" id="PF07687">
    <property type="entry name" value="M20_dimer"/>
    <property type="match status" value="1"/>
</dbReference>
<dbReference type="PANTHER" id="PTHR43808:SF9">
    <property type="entry name" value="BLL0789 PROTEIN"/>
    <property type="match status" value="1"/>
</dbReference>
<gene>
    <name evidence="4" type="ORF">LZC95_15725</name>
</gene>
<dbReference type="EMBL" id="CP089982">
    <property type="protein sequence ID" value="WXA98276.1"/>
    <property type="molecule type" value="Genomic_DNA"/>
</dbReference>
<evidence type="ECO:0000256" key="1">
    <source>
        <dbReference type="ARBA" id="ARBA00022723"/>
    </source>
</evidence>
<organism evidence="4 5">
    <name type="scientific">Pendulispora brunnea</name>
    <dbReference type="NCBI Taxonomy" id="2905690"/>
    <lineage>
        <taxon>Bacteria</taxon>
        <taxon>Pseudomonadati</taxon>
        <taxon>Myxococcota</taxon>
        <taxon>Myxococcia</taxon>
        <taxon>Myxococcales</taxon>
        <taxon>Sorangiineae</taxon>
        <taxon>Pendulisporaceae</taxon>
        <taxon>Pendulispora</taxon>
    </lineage>
</organism>
<dbReference type="Gene3D" id="3.30.70.360">
    <property type="match status" value="1"/>
</dbReference>
<evidence type="ECO:0000313" key="4">
    <source>
        <dbReference type="EMBL" id="WXA98276.1"/>
    </source>
</evidence>
<dbReference type="PIRSF" id="PIRSF037238">
    <property type="entry name" value="Carboxypeptidase_G2"/>
    <property type="match status" value="1"/>
</dbReference>
<evidence type="ECO:0000259" key="3">
    <source>
        <dbReference type="Pfam" id="PF07687"/>
    </source>
</evidence>
<dbReference type="RefSeq" id="WP_394848889.1">
    <property type="nucleotide sequence ID" value="NZ_CP089982.1"/>
</dbReference>
<keyword evidence="5" id="KW-1185">Reference proteome</keyword>
<dbReference type="InterPro" id="IPR036264">
    <property type="entry name" value="Bact_exopeptidase_dim_dom"/>
</dbReference>